<dbReference type="PRINTS" id="PR00599">
    <property type="entry name" value="MAPEPTIDASE"/>
</dbReference>
<dbReference type="Gene3D" id="3.40.350.10">
    <property type="entry name" value="Creatinase/prolidase N-terminal domain"/>
    <property type="match status" value="1"/>
</dbReference>
<sequence>MDYRWEKLKRKLEEKGLDAFLITSRVDIFYFSGVWVEGAALFTPHRKFILTSPMYREETERIKNRWEIAIYKNTLENTLKKIAELIKIKRCGFEQNSLTFAGYKRIKENFSSELVPCDFVGKIRSVKEKEEIEFIKKAAKITLSAFDYLRGILHTGIREKDVARECINYILKEADDLAFDPIVLFGERTSLPHGAPTERKLKKGDLVTIDIGARVKGYCADITRTFVWGSPPSKTWEERLKLLESVKRKAIERIKPGVKSSEIHKIVKEELTRKGYAENFLHGTGHGVGLEVHEEPFIKQKSNASLKDGMVITVEPGIYFSGEGGARLEDTILVTSKGGKILP</sequence>
<evidence type="ECO:0000313" key="5">
    <source>
        <dbReference type="EMBL" id="HHF97948.1"/>
    </source>
</evidence>
<dbReference type="Gene3D" id="3.90.230.10">
    <property type="entry name" value="Creatinase/methionine aminopeptidase superfamily"/>
    <property type="match status" value="1"/>
</dbReference>
<dbReference type="InterPro" id="IPR050659">
    <property type="entry name" value="Peptidase_M24B"/>
</dbReference>
<keyword evidence="5" id="KW-0645">Protease</keyword>
<dbReference type="PROSITE" id="PS00491">
    <property type="entry name" value="PROLINE_PEPTIDASE"/>
    <property type="match status" value="1"/>
</dbReference>
<evidence type="ECO:0000259" key="4">
    <source>
        <dbReference type="Pfam" id="PF01321"/>
    </source>
</evidence>
<reference evidence="5" key="1">
    <citation type="journal article" date="2020" name="mSystems">
        <title>Genome- and Community-Level Interaction Insights into Carbon Utilization and Element Cycling Functions of Hydrothermarchaeota in Hydrothermal Sediment.</title>
        <authorList>
            <person name="Zhou Z."/>
            <person name="Liu Y."/>
            <person name="Xu W."/>
            <person name="Pan J."/>
            <person name="Luo Z.H."/>
            <person name="Li M."/>
        </authorList>
    </citation>
    <scope>NUCLEOTIDE SEQUENCE [LARGE SCALE GENOMIC DNA]</scope>
    <source>
        <strain evidence="5">HyVt-92</strain>
    </source>
</reference>
<name>A0A7V5HXZ3_UNCAE</name>
<dbReference type="InterPro" id="IPR001714">
    <property type="entry name" value="Pept_M24_MAP"/>
</dbReference>
<dbReference type="EMBL" id="DRTT01000010">
    <property type="protein sequence ID" value="HHF97948.1"/>
    <property type="molecule type" value="Genomic_DNA"/>
</dbReference>
<organism evidence="5">
    <name type="scientific">Aerophobetes bacterium</name>
    <dbReference type="NCBI Taxonomy" id="2030807"/>
    <lineage>
        <taxon>Bacteria</taxon>
        <taxon>Candidatus Aerophobota</taxon>
    </lineage>
</organism>
<dbReference type="InterPro" id="IPR000587">
    <property type="entry name" value="Creatinase_N"/>
</dbReference>
<evidence type="ECO:0000256" key="2">
    <source>
        <dbReference type="ARBA" id="ARBA00022801"/>
    </source>
</evidence>
<dbReference type="Proteomes" id="UP000886070">
    <property type="component" value="Unassembled WGS sequence"/>
</dbReference>
<protein>
    <submittedName>
        <fullName evidence="5">Aminopeptidase P family protein</fullName>
    </submittedName>
</protein>
<dbReference type="Pfam" id="PF00557">
    <property type="entry name" value="Peptidase_M24"/>
    <property type="match status" value="1"/>
</dbReference>
<dbReference type="GO" id="GO:0046872">
    <property type="term" value="F:metal ion binding"/>
    <property type="evidence" value="ECO:0007669"/>
    <property type="project" value="UniProtKB-KW"/>
</dbReference>
<keyword evidence="5" id="KW-0031">Aminopeptidase</keyword>
<proteinExistence type="predicted"/>
<dbReference type="Pfam" id="PF01321">
    <property type="entry name" value="Creatinase_N"/>
    <property type="match status" value="1"/>
</dbReference>
<comment type="caution">
    <text evidence="5">The sequence shown here is derived from an EMBL/GenBank/DDBJ whole genome shotgun (WGS) entry which is preliminary data.</text>
</comment>
<dbReference type="GO" id="GO:0008235">
    <property type="term" value="F:metalloexopeptidase activity"/>
    <property type="evidence" value="ECO:0007669"/>
    <property type="project" value="UniProtKB-ARBA"/>
</dbReference>
<evidence type="ECO:0000259" key="3">
    <source>
        <dbReference type="Pfam" id="PF00557"/>
    </source>
</evidence>
<dbReference type="SUPFAM" id="SSF55920">
    <property type="entry name" value="Creatinase/aminopeptidase"/>
    <property type="match status" value="1"/>
</dbReference>
<gene>
    <name evidence="5" type="ORF">ENL39_00465</name>
</gene>
<evidence type="ECO:0000256" key="1">
    <source>
        <dbReference type="ARBA" id="ARBA00022723"/>
    </source>
</evidence>
<feature type="domain" description="Creatinase N-terminal" evidence="4">
    <location>
        <begin position="4"/>
        <end position="124"/>
    </location>
</feature>
<dbReference type="InterPro" id="IPR001131">
    <property type="entry name" value="Peptidase_M24B_aminopep-P_CS"/>
</dbReference>
<dbReference type="GO" id="GO:0004177">
    <property type="term" value="F:aminopeptidase activity"/>
    <property type="evidence" value="ECO:0007669"/>
    <property type="project" value="UniProtKB-KW"/>
</dbReference>
<dbReference type="AlphaFoldDB" id="A0A7V5HXZ3"/>
<dbReference type="InterPro" id="IPR029149">
    <property type="entry name" value="Creatin/AminoP/Spt16_N"/>
</dbReference>
<dbReference type="PANTHER" id="PTHR46112">
    <property type="entry name" value="AMINOPEPTIDASE"/>
    <property type="match status" value="1"/>
</dbReference>
<accession>A0A7V5HXZ3</accession>
<dbReference type="SUPFAM" id="SSF53092">
    <property type="entry name" value="Creatinase/prolidase N-terminal domain"/>
    <property type="match status" value="1"/>
</dbReference>
<keyword evidence="2" id="KW-0378">Hydrolase</keyword>
<dbReference type="InterPro" id="IPR036005">
    <property type="entry name" value="Creatinase/aminopeptidase-like"/>
</dbReference>
<dbReference type="InterPro" id="IPR000994">
    <property type="entry name" value="Pept_M24"/>
</dbReference>
<dbReference type="PANTHER" id="PTHR46112:SF2">
    <property type="entry name" value="XAA-PRO AMINOPEPTIDASE P-RELATED"/>
    <property type="match status" value="1"/>
</dbReference>
<feature type="domain" description="Peptidase M24" evidence="3">
    <location>
        <begin position="134"/>
        <end position="335"/>
    </location>
</feature>
<keyword evidence="1" id="KW-0479">Metal-binding</keyword>